<dbReference type="Proteomes" id="UP000092443">
    <property type="component" value="Unplaced"/>
</dbReference>
<feature type="binding site" evidence="10">
    <location>
        <position position="63"/>
    </location>
    <ligand>
        <name>Zn(2+)</name>
        <dbReference type="ChEBI" id="CHEBI:29105"/>
    </ligand>
</feature>
<keyword evidence="5 10" id="KW-0862">Zinc</keyword>
<accession>A0A9C6DLQ6</accession>
<dbReference type="SMART" id="SM00355">
    <property type="entry name" value="ZnF_C2H2"/>
    <property type="match status" value="5"/>
</dbReference>
<keyword evidence="8" id="KW-0539">Nucleus</keyword>
<feature type="compositionally biased region" description="Acidic residues" evidence="11">
    <location>
        <begin position="185"/>
        <end position="197"/>
    </location>
</feature>
<evidence type="ECO:0000256" key="10">
    <source>
        <dbReference type="PROSITE-ProRule" id="PRU01263"/>
    </source>
</evidence>
<feature type="domain" description="ZAD" evidence="13">
    <location>
        <begin position="8"/>
        <end position="87"/>
    </location>
</feature>
<feature type="domain" description="C2H2-type" evidence="12">
    <location>
        <begin position="263"/>
        <end position="290"/>
    </location>
</feature>
<evidence type="ECO:0000256" key="4">
    <source>
        <dbReference type="ARBA" id="ARBA00022771"/>
    </source>
</evidence>
<dbReference type="InterPro" id="IPR012934">
    <property type="entry name" value="Znf_AD"/>
</dbReference>
<feature type="compositionally biased region" description="Basic and acidic residues" evidence="11">
    <location>
        <begin position="149"/>
        <end position="158"/>
    </location>
</feature>
<keyword evidence="3" id="KW-0677">Repeat</keyword>
<evidence type="ECO:0000256" key="6">
    <source>
        <dbReference type="ARBA" id="ARBA00023015"/>
    </source>
</evidence>
<dbReference type="Pfam" id="PF00096">
    <property type="entry name" value="zf-C2H2"/>
    <property type="match status" value="2"/>
</dbReference>
<gene>
    <name evidence="15" type="primary">LOC119639198</name>
</gene>
<feature type="compositionally biased region" description="Basic and acidic residues" evidence="11">
    <location>
        <begin position="198"/>
        <end position="208"/>
    </location>
</feature>
<dbReference type="SUPFAM" id="SSF57716">
    <property type="entry name" value="Glucocorticoid receptor-like (DNA-binding domain)"/>
    <property type="match status" value="1"/>
</dbReference>
<keyword evidence="7" id="KW-0804">Transcription</keyword>
<dbReference type="Pfam" id="PF07776">
    <property type="entry name" value="zf-AD"/>
    <property type="match status" value="1"/>
</dbReference>
<reference evidence="15" key="1">
    <citation type="submission" date="2025-08" db="UniProtKB">
        <authorList>
            <consortium name="RefSeq"/>
        </authorList>
    </citation>
    <scope>IDENTIFICATION</scope>
    <source>
        <tissue evidence="15">Whole body pupa</tissue>
    </source>
</reference>
<dbReference type="PROSITE" id="PS00028">
    <property type="entry name" value="ZINC_FINGER_C2H2_1"/>
    <property type="match status" value="5"/>
</dbReference>
<dbReference type="GeneID" id="119639198"/>
<feature type="domain" description="C2H2-type" evidence="12">
    <location>
        <begin position="291"/>
        <end position="318"/>
    </location>
</feature>
<keyword evidence="4 9" id="KW-0863">Zinc-finger</keyword>
<dbReference type="GO" id="GO:0000981">
    <property type="term" value="F:DNA-binding transcription factor activity, RNA polymerase II-specific"/>
    <property type="evidence" value="ECO:0007669"/>
    <property type="project" value="TreeGrafter"/>
</dbReference>
<dbReference type="InterPro" id="IPR013087">
    <property type="entry name" value="Znf_C2H2_type"/>
</dbReference>
<evidence type="ECO:0000256" key="7">
    <source>
        <dbReference type="ARBA" id="ARBA00023163"/>
    </source>
</evidence>
<dbReference type="GO" id="GO:0008270">
    <property type="term" value="F:zinc ion binding"/>
    <property type="evidence" value="ECO:0007669"/>
    <property type="project" value="UniProtKB-UniRule"/>
</dbReference>
<feature type="domain" description="C2H2-type" evidence="12">
    <location>
        <begin position="347"/>
        <end position="374"/>
    </location>
</feature>
<proteinExistence type="predicted"/>
<dbReference type="AlphaFoldDB" id="A0A9C6DLQ6"/>
<dbReference type="GO" id="GO:0005634">
    <property type="term" value="C:nucleus"/>
    <property type="evidence" value="ECO:0007669"/>
    <property type="project" value="UniProtKB-SubCell"/>
</dbReference>
<feature type="compositionally biased region" description="Acidic residues" evidence="11">
    <location>
        <begin position="159"/>
        <end position="177"/>
    </location>
</feature>
<evidence type="ECO:0000256" key="1">
    <source>
        <dbReference type="ARBA" id="ARBA00004123"/>
    </source>
</evidence>
<dbReference type="PANTHER" id="PTHR24381">
    <property type="entry name" value="ZINC FINGER PROTEIN"/>
    <property type="match status" value="1"/>
</dbReference>
<organism evidence="14 15">
    <name type="scientific">Glossina fuscipes</name>
    <dbReference type="NCBI Taxonomy" id="7396"/>
    <lineage>
        <taxon>Eukaryota</taxon>
        <taxon>Metazoa</taxon>
        <taxon>Ecdysozoa</taxon>
        <taxon>Arthropoda</taxon>
        <taxon>Hexapoda</taxon>
        <taxon>Insecta</taxon>
        <taxon>Pterygota</taxon>
        <taxon>Neoptera</taxon>
        <taxon>Endopterygota</taxon>
        <taxon>Diptera</taxon>
        <taxon>Brachycera</taxon>
        <taxon>Muscomorpha</taxon>
        <taxon>Hippoboscoidea</taxon>
        <taxon>Glossinidae</taxon>
        <taxon>Glossina</taxon>
    </lineage>
</organism>
<evidence type="ECO:0000256" key="9">
    <source>
        <dbReference type="PROSITE-ProRule" id="PRU00042"/>
    </source>
</evidence>
<evidence type="ECO:0000256" key="11">
    <source>
        <dbReference type="SAM" id="MobiDB-lite"/>
    </source>
</evidence>
<dbReference type="KEGG" id="gfs:119639198"/>
<keyword evidence="2 10" id="KW-0479">Metal-binding</keyword>
<feature type="binding site" evidence="10">
    <location>
        <position position="10"/>
    </location>
    <ligand>
        <name>Zn(2+)</name>
        <dbReference type="ChEBI" id="CHEBI:29105"/>
    </ligand>
</feature>
<dbReference type="PANTHER" id="PTHR24381:SF393">
    <property type="entry name" value="CHROMATIN-LINKED ADAPTOR FOR MSL PROTEINS, ISOFORM B"/>
    <property type="match status" value="1"/>
</dbReference>
<feature type="binding site" evidence="10">
    <location>
        <position position="13"/>
    </location>
    <ligand>
        <name>Zn(2+)</name>
        <dbReference type="ChEBI" id="CHEBI:29105"/>
    </ligand>
</feature>
<dbReference type="SMART" id="SM00868">
    <property type="entry name" value="zf-AD"/>
    <property type="match status" value="1"/>
</dbReference>
<feature type="binding site" evidence="10">
    <location>
        <position position="60"/>
    </location>
    <ligand>
        <name>Zn(2+)</name>
        <dbReference type="ChEBI" id="CHEBI:29105"/>
    </ligand>
</feature>
<dbReference type="PROSITE" id="PS50157">
    <property type="entry name" value="ZINC_FINGER_C2H2_2"/>
    <property type="match status" value="5"/>
</dbReference>
<dbReference type="Gene3D" id="3.40.1800.20">
    <property type="match status" value="1"/>
</dbReference>
<dbReference type="RefSeq" id="XP_037892396.1">
    <property type="nucleotide sequence ID" value="XM_038036468.1"/>
</dbReference>
<evidence type="ECO:0000313" key="14">
    <source>
        <dbReference type="Proteomes" id="UP000092443"/>
    </source>
</evidence>
<feature type="domain" description="C2H2-type" evidence="12">
    <location>
        <begin position="375"/>
        <end position="399"/>
    </location>
</feature>
<evidence type="ECO:0000256" key="5">
    <source>
        <dbReference type="ARBA" id="ARBA00022833"/>
    </source>
</evidence>
<keyword evidence="14" id="KW-1185">Reference proteome</keyword>
<feature type="region of interest" description="Disordered" evidence="11">
    <location>
        <begin position="149"/>
        <end position="229"/>
    </location>
</feature>
<dbReference type="Gene3D" id="3.30.160.60">
    <property type="entry name" value="Classic Zinc Finger"/>
    <property type="match status" value="3"/>
</dbReference>
<dbReference type="GO" id="GO:0000977">
    <property type="term" value="F:RNA polymerase II transcription regulatory region sequence-specific DNA binding"/>
    <property type="evidence" value="ECO:0007669"/>
    <property type="project" value="TreeGrafter"/>
</dbReference>
<protein>
    <submittedName>
        <fullName evidence="15">Zinc finger and SCAN domain-containing protein 12 isoform X1</fullName>
    </submittedName>
</protein>
<keyword evidence="6" id="KW-0805">Transcription regulation</keyword>
<dbReference type="InterPro" id="IPR036236">
    <property type="entry name" value="Znf_C2H2_sf"/>
</dbReference>
<sequence>MRYEIVTDSCRVCLTKSKKLRSLYKPSDEDEEAPNEMLEKITGICLEQIDETPILPKNICKNCELSLTMAFQFRVKALKTQRIIELYLSNLSGSKECSVKEDEHNMLLIKEEFDDFIEMQQLQVDILDDSLVDIQILDSDDGNELIDEVKSTESTHTEDEADTEENNDEEIYEEETIYDGKDGSQEDEEILESEDFEMEKASSNDRTLRSTSSNNDNDEIISPENAFKSNTDPDIYTIKVLGERDNQSNQKTKGRLKKENAGHICDVCGNVYAKRGRMMEHRQRHDKELKYACELCDKKFHMRELLRKHMYSHSGGKPLKCDFCSRTFYYESVRKAHEAVHKGHKPYVCDICGKAFCYAHTLKKHKLIHAEIKLYRCNYCNKDFRLQHHMKQHELTKMHQKAVLVAKCDHNS</sequence>
<evidence type="ECO:0000256" key="2">
    <source>
        <dbReference type="ARBA" id="ARBA00022723"/>
    </source>
</evidence>
<dbReference type="FunFam" id="3.30.160.60:FF:000060">
    <property type="entry name" value="zinc finger protein 436"/>
    <property type="match status" value="1"/>
</dbReference>
<dbReference type="SUPFAM" id="SSF57667">
    <property type="entry name" value="beta-beta-alpha zinc fingers"/>
    <property type="match status" value="3"/>
</dbReference>
<comment type="subcellular location">
    <subcellularLocation>
        <location evidence="1">Nucleus</location>
    </subcellularLocation>
</comment>
<evidence type="ECO:0000259" key="12">
    <source>
        <dbReference type="PROSITE" id="PS50157"/>
    </source>
</evidence>
<evidence type="ECO:0000259" key="13">
    <source>
        <dbReference type="PROSITE" id="PS51915"/>
    </source>
</evidence>
<name>A0A9C6DLQ6_9MUSC</name>
<dbReference type="PROSITE" id="PS51915">
    <property type="entry name" value="ZAD"/>
    <property type="match status" value="1"/>
</dbReference>
<evidence type="ECO:0000313" key="15">
    <source>
        <dbReference type="RefSeq" id="XP_037892396.1"/>
    </source>
</evidence>
<evidence type="ECO:0000256" key="3">
    <source>
        <dbReference type="ARBA" id="ARBA00022737"/>
    </source>
</evidence>
<evidence type="ECO:0000256" key="8">
    <source>
        <dbReference type="ARBA" id="ARBA00023242"/>
    </source>
</evidence>
<feature type="domain" description="C2H2-type" evidence="12">
    <location>
        <begin position="319"/>
        <end position="346"/>
    </location>
</feature>